<organism evidence="1 2">
    <name type="scientific">Clonostachys rosea f. rosea IK726</name>
    <dbReference type="NCBI Taxonomy" id="1349383"/>
    <lineage>
        <taxon>Eukaryota</taxon>
        <taxon>Fungi</taxon>
        <taxon>Dikarya</taxon>
        <taxon>Ascomycota</taxon>
        <taxon>Pezizomycotina</taxon>
        <taxon>Sordariomycetes</taxon>
        <taxon>Hypocreomycetidae</taxon>
        <taxon>Hypocreales</taxon>
        <taxon>Bionectriaceae</taxon>
        <taxon>Clonostachys</taxon>
    </lineage>
</organism>
<evidence type="ECO:0000313" key="2">
    <source>
        <dbReference type="Proteomes" id="UP000836387"/>
    </source>
</evidence>
<sequence>MSLMSMTRHRPLAQCYAFDVIGNITYSERFGVLDAGEDTHGILAALDHTLLYGTMVGLYAKFHPLIYRLAQYIPGSGASARGFLMNLVRARMQKRSKERTEKPKVSDAEQRGTDKPQDFVDKISEASEKNPQNVTPYHVFMMGFGNVVAGSDTTGTSLSAVLFYLTSSPRCLQALRAEIENCQDDSGNKPPTFEHLQKLPYLQAVIKESLCMHPATGLQMWRTVPKGGAEIQGVFFPENSVVGLNSWTAHYDEKVFDKPHEFRPERWLPNVGYSAERLKAMESYYIPVSTWSPVLNSSRFCLILIVGMGSRTCIGRHISTLEMIKLIPQMEFDFELQETSSSMRARNHWFVKPDNLKMRVRLRSHT</sequence>
<comment type="caution">
    <text evidence="1">The sequence shown here is derived from an EMBL/GenBank/DDBJ whole genome shotgun (WGS) entry which is preliminary data.</text>
</comment>
<reference evidence="1" key="2">
    <citation type="submission" date="2021-10" db="EMBL/GenBank/DDBJ databases">
        <authorList>
            <person name="Piombo E."/>
        </authorList>
    </citation>
    <scope>NUCLEOTIDE SEQUENCE</scope>
</reference>
<protein>
    <submittedName>
        <fullName evidence="1">Uncharacterized protein</fullName>
    </submittedName>
</protein>
<gene>
    <name evidence="1" type="ORF">CRV2_00020965</name>
</gene>
<proteinExistence type="predicted"/>
<dbReference type="EMBL" id="CADEHS020000238">
    <property type="protein sequence ID" value="CAG9951142.1"/>
    <property type="molecule type" value="Genomic_DNA"/>
</dbReference>
<keyword evidence="2" id="KW-1185">Reference proteome</keyword>
<evidence type="ECO:0000313" key="1">
    <source>
        <dbReference type="EMBL" id="CAG9951142.1"/>
    </source>
</evidence>
<accession>A0ACA9UF95</accession>
<reference evidence="1" key="1">
    <citation type="submission" date="2020-04" db="EMBL/GenBank/DDBJ databases">
        <authorList>
            <person name="Broberg M."/>
        </authorList>
    </citation>
    <scope>NUCLEOTIDE SEQUENCE</scope>
</reference>
<dbReference type="Proteomes" id="UP000836387">
    <property type="component" value="Unassembled WGS sequence"/>
</dbReference>
<name>A0ACA9UF95_BIOOC</name>